<feature type="transmembrane region" description="Helical" evidence="1">
    <location>
        <begin position="120"/>
        <end position="140"/>
    </location>
</feature>
<dbReference type="InterPro" id="IPR003593">
    <property type="entry name" value="AAA+_ATPase"/>
</dbReference>
<keyword evidence="3" id="KW-0547">Nucleotide-binding</keyword>
<sequence length="700" mass="84697">MWYLNKKRKILNFKDIELDESCEIEVIDSLYELNLEEIEKINSKKPILISGGPGSGKSFLINKILNEAEKKSSDNITYINCKHFLDSINEQKEDYFKVFMTKVVDKIKGKKPAMHEYTNNTFWVINFWSVIELFLATSIITLLTSEIKPLPIYFWILFSLAFGIITYFWIKSLFKVKHWNNYIKRLKRSFLFSSFFKNKKEIIIFDEINRLVIPFGQSLQHIEKKFIKEISSLSSEKLTFIFITSEKIIEEPDENEKDFIHKNFSKVYKLEKNEKIFDEILFQNIDRNFLSKNDYLIIKKFFNFINYRDAKLCIDRINKNLLLASEFNFNDQAIILMSTIKTMNYFTKELTYLNTILKSGKEFINQEDLQYLAEIFYDELSYRFTEWETVKREWDNYKGNKNSYSIFQSHDLLISLMKQYEISNDDSIKIRIMKIYSFLNSSGEILFNNWPMTSDILSEIDFSDETKDEQFSLKKGYSHKLYYNMHKTIKYFSENDINKIWFFEKSNDSYWIKIWIAYKILNSKDKNTELRNILVFCEKVQQMHLYEYCMSIYFRIKWNYLCNDFNFFDLIRKDSYLNFGPTEWTKHYLNKIKNSEIILDNNKEELQFIILICNQNIRSFDFHNLNWTIIYFIEDEKEVIKFLKYLKEYFLNVNTLKKQLNIDFDERIKNIQNSTYPPIGEKENEIMKIQKRRNLVEKYL</sequence>
<dbReference type="RefSeq" id="WP_029512146.1">
    <property type="nucleotide sequence ID" value="NZ_CP022513.1"/>
</dbReference>
<evidence type="ECO:0000313" key="3">
    <source>
        <dbReference type="EMBL" id="AVN64344.1"/>
    </source>
</evidence>
<organism evidence="3 4">
    <name type="scientific">Mesoplasma florum</name>
    <name type="common">Acholeplasma florum</name>
    <dbReference type="NCBI Taxonomy" id="2151"/>
    <lineage>
        <taxon>Bacteria</taxon>
        <taxon>Bacillati</taxon>
        <taxon>Mycoplasmatota</taxon>
        <taxon>Mollicutes</taxon>
        <taxon>Entomoplasmatales</taxon>
        <taxon>Entomoplasmataceae</taxon>
        <taxon>Mesoplasma</taxon>
    </lineage>
</organism>
<dbReference type="Gene3D" id="3.40.50.300">
    <property type="entry name" value="P-loop containing nucleotide triphosphate hydrolases"/>
    <property type="match status" value="1"/>
</dbReference>
<keyword evidence="1" id="KW-1133">Transmembrane helix</keyword>
<dbReference type="Proteomes" id="UP000239216">
    <property type="component" value="Chromosome"/>
</dbReference>
<gene>
    <name evidence="3" type="ORF">CG003_01525</name>
</gene>
<feature type="transmembrane region" description="Helical" evidence="1">
    <location>
        <begin position="152"/>
        <end position="170"/>
    </location>
</feature>
<accession>A0A2R3P794</accession>
<dbReference type="AlphaFoldDB" id="A0A2R3P794"/>
<keyword evidence="1" id="KW-0812">Transmembrane</keyword>
<dbReference type="SMART" id="SM00382">
    <property type="entry name" value="AAA"/>
    <property type="match status" value="1"/>
</dbReference>
<keyword evidence="3" id="KW-0067">ATP-binding</keyword>
<feature type="domain" description="AAA+ ATPase" evidence="2">
    <location>
        <begin position="43"/>
        <end position="274"/>
    </location>
</feature>
<evidence type="ECO:0000256" key="1">
    <source>
        <dbReference type="SAM" id="Phobius"/>
    </source>
</evidence>
<name>A0A2R3P794_MESFO</name>
<evidence type="ECO:0000313" key="4">
    <source>
        <dbReference type="Proteomes" id="UP000239216"/>
    </source>
</evidence>
<dbReference type="SUPFAM" id="SSF52540">
    <property type="entry name" value="P-loop containing nucleoside triphosphate hydrolases"/>
    <property type="match status" value="1"/>
</dbReference>
<dbReference type="InterPro" id="IPR027417">
    <property type="entry name" value="P-loop_NTPase"/>
</dbReference>
<keyword evidence="1" id="KW-0472">Membrane</keyword>
<proteinExistence type="predicted"/>
<protein>
    <submittedName>
        <fullName evidence="3">ATP-binding protein</fullName>
    </submittedName>
</protein>
<dbReference type="EMBL" id="CP022513">
    <property type="protein sequence ID" value="AVN64344.1"/>
    <property type="molecule type" value="Genomic_DNA"/>
</dbReference>
<dbReference type="GO" id="GO:0005524">
    <property type="term" value="F:ATP binding"/>
    <property type="evidence" value="ECO:0007669"/>
    <property type="project" value="UniProtKB-KW"/>
</dbReference>
<evidence type="ECO:0000259" key="2">
    <source>
        <dbReference type="SMART" id="SM00382"/>
    </source>
</evidence>
<reference evidence="3 4" key="1">
    <citation type="submission" date="2017-07" db="EMBL/GenBank/DDBJ databases">
        <title>Comparative genomic analysis of Mesoplasma florum.</title>
        <authorList>
            <person name="Baby V."/>
            <person name="Lachance J.-C."/>
            <person name="Gagnon J."/>
            <person name="Lucier J.-F."/>
            <person name="Matteau D."/>
            <person name="Knight T.F."/>
            <person name="Rodrigue S."/>
        </authorList>
    </citation>
    <scope>NUCLEOTIDE SEQUENCE [LARGE SCALE GENOMIC DNA]</scope>
    <source>
        <strain evidence="3 4">CnuA-2</strain>
    </source>
</reference>